<dbReference type="InterPro" id="IPR027417">
    <property type="entry name" value="P-loop_NTPase"/>
</dbReference>
<dbReference type="EMBL" id="CABIKO010000067">
    <property type="protein sequence ID" value="VVA23129.1"/>
    <property type="molecule type" value="Genomic_DNA"/>
</dbReference>
<dbReference type="Pfam" id="PF00931">
    <property type="entry name" value="NB-ARC"/>
    <property type="match status" value="1"/>
</dbReference>
<dbReference type="InterPro" id="IPR044974">
    <property type="entry name" value="Disease_R_plants"/>
</dbReference>
<dbReference type="GO" id="GO:0006952">
    <property type="term" value="P:defense response"/>
    <property type="evidence" value="ECO:0007669"/>
    <property type="project" value="InterPro"/>
</dbReference>
<dbReference type="Gene3D" id="3.40.50.300">
    <property type="entry name" value="P-loop containing nucleotide triphosphate hydrolases"/>
    <property type="match status" value="1"/>
</dbReference>
<evidence type="ECO:0000313" key="2">
    <source>
        <dbReference type="EMBL" id="VVA23129.1"/>
    </source>
</evidence>
<feature type="domain" description="NB-ARC" evidence="1">
    <location>
        <begin position="95"/>
        <end position="182"/>
    </location>
</feature>
<gene>
    <name evidence="2" type="ORF">ALMOND_2B006859</name>
</gene>
<dbReference type="Gene3D" id="1.10.8.430">
    <property type="entry name" value="Helical domain of apoptotic protease-activating factors"/>
    <property type="match status" value="1"/>
</dbReference>
<sequence>METLPSPAPLKLSKELIIRHSMCQILRLKKRPHAQTNPGLIILLYIVGEAFARHEENQQSPNKVKQWRAALREVADLAGMVLQNQANGGREVKIHGVSEGINKIRDAIISKRVLLVLDDVDDMHQIKAIFGMLDWFYPGSKIIITTRYAGLLRDHELSTCKVYNVETLKANESLELFSWHAFGQAHPCEDYMKLSEMIADRCKGLPLALQVLGSSLFGRTIDVWKSALEKLKAIPNNEILQRLRISYNALQDNPDDQNLFLHLHASLSEREKIILLGCLVTVDENQKVSMHQMICDMGREIVHLGSKEPEKCSRLWNDTDSFNVLREKSGTETIEGLGLDMHMHSVNTPWGDSDEMVFKTTAFAKMPKLRLLHLSHVRFKGCYEEFPKGLRCWLEFPLKSLPSDLPLERLVYLELPHSNVRQVFKGIKYLPSLKNVDLGHSHCLTEISNFSLVPNLESLVLEDCSSLVDVHESIGNLNRLVYLNLKGCKKIRKLPKNLFNLQSLDTLPLSGCSNVKSQ</sequence>
<name>A0A5E4F7L1_PRUDU</name>
<accession>A0A5E4F7L1</accession>
<evidence type="ECO:0000259" key="1">
    <source>
        <dbReference type="Pfam" id="PF00931"/>
    </source>
</evidence>
<dbReference type="Proteomes" id="UP000327085">
    <property type="component" value="Chromosome 6"/>
</dbReference>
<dbReference type="AlphaFoldDB" id="A0A5E4F7L1"/>
<evidence type="ECO:0000313" key="3">
    <source>
        <dbReference type="Proteomes" id="UP000327085"/>
    </source>
</evidence>
<dbReference type="PANTHER" id="PTHR11017">
    <property type="entry name" value="LEUCINE-RICH REPEAT-CONTAINING PROTEIN"/>
    <property type="match status" value="1"/>
</dbReference>
<dbReference type="SUPFAM" id="SSF52540">
    <property type="entry name" value="P-loop containing nucleoside triphosphate hydrolases"/>
    <property type="match status" value="1"/>
</dbReference>
<dbReference type="Gramene" id="VVA23129">
    <property type="protein sequence ID" value="VVA23129"/>
    <property type="gene ID" value="Prudul26B006859"/>
</dbReference>
<dbReference type="GO" id="GO:0043531">
    <property type="term" value="F:ADP binding"/>
    <property type="evidence" value="ECO:0007669"/>
    <property type="project" value="InterPro"/>
</dbReference>
<dbReference type="InParanoid" id="A0A5E4F7L1"/>
<dbReference type="SUPFAM" id="SSF52047">
    <property type="entry name" value="RNI-like"/>
    <property type="match status" value="1"/>
</dbReference>
<protein>
    <submittedName>
        <fullName evidence="2">PREDICTED: TMV resistance</fullName>
    </submittedName>
</protein>
<organism evidence="2 3">
    <name type="scientific">Prunus dulcis</name>
    <name type="common">Almond</name>
    <name type="synonym">Amygdalus dulcis</name>
    <dbReference type="NCBI Taxonomy" id="3755"/>
    <lineage>
        <taxon>Eukaryota</taxon>
        <taxon>Viridiplantae</taxon>
        <taxon>Streptophyta</taxon>
        <taxon>Embryophyta</taxon>
        <taxon>Tracheophyta</taxon>
        <taxon>Spermatophyta</taxon>
        <taxon>Magnoliopsida</taxon>
        <taxon>eudicotyledons</taxon>
        <taxon>Gunneridae</taxon>
        <taxon>Pentapetalae</taxon>
        <taxon>rosids</taxon>
        <taxon>fabids</taxon>
        <taxon>Rosales</taxon>
        <taxon>Rosaceae</taxon>
        <taxon>Amygdaloideae</taxon>
        <taxon>Amygdaleae</taxon>
        <taxon>Prunus</taxon>
    </lineage>
</organism>
<dbReference type="InterPro" id="IPR002182">
    <property type="entry name" value="NB-ARC"/>
</dbReference>
<dbReference type="InterPro" id="IPR032675">
    <property type="entry name" value="LRR_dom_sf"/>
</dbReference>
<dbReference type="InterPro" id="IPR042197">
    <property type="entry name" value="Apaf_helical"/>
</dbReference>
<reference evidence="3" key="1">
    <citation type="journal article" date="2020" name="Plant J.">
        <title>Transposons played a major role in the diversification between the closely related almond and peach genomes: results from the almond genome sequence.</title>
        <authorList>
            <person name="Alioto T."/>
            <person name="Alexiou K.G."/>
            <person name="Bardil A."/>
            <person name="Barteri F."/>
            <person name="Castanera R."/>
            <person name="Cruz F."/>
            <person name="Dhingra A."/>
            <person name="Duval H."/>
            <person name="Fernandez I Marti A."/>
            <person name="Frias L."/>
            <person name="Galan B."/>
            <person name="Garcia J.L."/>
            <person name="Howad W."/>
            <person name="Gomez-Garrido J."/>
            <person name="Gut M."/>
            <person name="Julca I."/>
            <person name="Morata J."/>
            <person name="Puigdomenech P."/>
            <person name="Ribeca P."/>
            <person name="Rubio Cabetas M.J."/>
            <person name="Vlasova A."/>
            <person name="Wirthensohn M."/>
            <person name="Garcia-Mas J."/>
            <person name="Gabaldon T."/>
            <person name="Casacuberta J.M."/>
            <person name="Arus P."/>
        </authorList>
    </citation>
    <scope>NUCLEOTIDE SEQUENCE [LARGE SCALE GENOMIC DNA]</scope>
    <source>
        <strain evidence="3">cv. Texas</strain>
    </source>
</reference>
<dbReference type="Gene3D" id="3.80.10.10">
    <property type="entry name" value="Ribonuclease Inhibitor"/>
    <property type="match status" value="1"/>
</dbReference>
<proteinExistence type="predicted"/>
<dbReference type="PRINTS" id="PR00364">
    <property type="entry name" value="DISEASERSIST"/>
</dbReference>
<dbReference type="OMA" id="KANDAHH"/>
<dbReference type="PANTHER" id="PTHR11017:SF563">
    <property type="entry name" value="TMV RESISTANCE PROTEIN N-LIKE"/>
    <property type="match status" value="1"/>
</dbReference>